<dbReference type="EMBL" id="MU843256">
    <property type="protein sequence ID" value="KAK2020431.1"/>
    <property type="molecule type" value="Genomic_DNA"/>
</dbReference>
<name>A0AAD9H143_9PEZI</name>
<proteinExistence type="predicted"/>
<reference evidence="1" key="1">
    <citation type="submission" date="2021-06" db="EMBL/GenBank/DDBJ databases">
        <title>Comparative genomics, transcriptomics and evolutionary studies reveal genomic signatures of adaptation to plant cell wall in hemibiotrophic fungi.</title>
        <authorList>
            <consortium name="DOE Joint Genome Institute"/>
            <person name="Baroncelli R."/>
            <person name="Diaz J.F."/>
            <person name="Benocci T."/>
            <person name="Peng M."/>
            <person name="Battaglia E."/>
            <person name="Haridas S."/>
            <person name="Andreopoulos W."/>
            <person name="Labutti K."/>
            <person name="Pangilinan J."/>
            <person name="Floch G.L."/>
            <person name="Makela M.R."/>
            <person name="Henrissat B."/>
            <person name="Grigoriev I.V."/>
            <person name="Crouch J.A."/>
            <person name="De Vries R.P."/>
            <person name="Sukno S.A."/>
            <person name="Thon M.R."/>
        </authorList>
    </citation>
    <scope>NUCLEOTIDE SEQUENCE</scope>
    <source>
        <strain evidence="1">MAFF235873</strain>
    </source>
</reference>
<dbReference type="Proteomes" id="UP001232148">
    <property type="component" value="Unassembled WGS sequence"/>
</dbReference>
<evidence type="ECO:0000313" key="1">
    <source>
        <dbReference type="EMBL" id="KAK2020431.1"/>
    </source>
</evidence>
<accession>A0AAD9H143</accession>
<organism evidence="1 2">
    <name type="scientific">Colletotrichum zoysiae</name>
    <dbReference type="NCBI Taxonomy" id="1216348"/>
    <lineage>
        <taxon>Eukaryota</taxon>
        <taxon>Fungi</taxon>
        <taxon>Dikarya</taxon>
        <taxon>Ascomycota</taxon>
        <taxon>Pezizomycotina</taxon>
        <taxon>Sordariomycetes</taxon>
        <taxon>Hypocreomycetidae</taxon>
        <taxon>Glomerellales</taxon>
        <taxon>Glomerellaceae</taxon>
        <taxon>Colletotrichum</taxon>
        <taxon>Colletotrichum graminicola species complex</taxon>
    </lineage>
</organism>
<dbReference type="AlphaFoldDB" id="A0AAD9H143"/>
<evidence type="ECO:0000313" key="2">
    <source>
        <dbReference type="Proteomes" id="UP001232148"/>
    </source>
</evidence>
<sequence>MALELHIPSCIADPACDLHPPPFERPLRIQIEGPLVSIEKLFPAIEWEIPLTNTTEYFQPAGPMLAALTYKHLYGKEVEDRADASGDLVIRDEYLGWIRHERAIDYYGVTFDHLVPADDANPEVLQINIIETEEDDGAYANKYLLFPVDAKDYTGKKVLAVPRCCQKRKGTQDRGKVNDSVRRWEARKLESQNA</sequence>
<gene>
    <name evidence="1" type="ORF">LX32DRAFT_576884</name>
</gene>
<protein>
    <submittedName>
        <fullName evidence="1">Uncharacterized protein</fullName>
    </submittedName>
</protein>
<comment type="caution">
    <text evidence="1">The sequence shown here is derived from an EMBL/GenBank/DDBJ whole genome shotgun (WGS) entry which is preliminary data.</text>
</comment>
<keyword evidence="2" id="KW-1185">Reference proteome</keyword>